<feature type="domain" description="Alpha-2-macroglobulin bait region" evidence="3">
    <location>
        <begin position="662"/>
        <end position="801"/>
    </location>
</feature>
<dbReference type="SMART" id="SM01360">
    <property type="entry name" value="A2M"/>
    <property type="match status" value="1"/>
</dbReference>
<dbReference type="SUPFAM" id="SSF48239">
    <property type="entry name" value="Terpenoid cyclases/Protein prenyltransferases"/>
    <property type="match status" value="1"/>
</dbReference>
<dbReference type="InterPro" id="IPR013783">
    <property type="entry name" value="Ig-like_fold"/>
</dbReference>
<name>A0A2U3KF67_9BACT</name>
<dbReference type="GO" id="GO:0005615">
    <property type="term" value="C:extracellular space"/>
    <property type="evidence" value="ECO:0007669"/>
    <property type="project" value="InterPro"/>
</dbReference>
<evidence type="ECO:0000256" key="1">
    <source>
        <dbReference type="ARBA" id="ARBA00010556"/>
    </source>
</evidence>
<dbReference type="Pfam" id="PF07678">
    <property type="entry name" value="TED_complement"/>
    <property type="match status" value="1"/>
</dbReference>
<dbReference type="Gene3D" id="2.60.40.1930">
    <property type="match status" value="1"/>
</dbReference>
<feature type="domain" description="Alpha-2-macroglobulin" evidence="4">
    <location>
        <begin position="878"/>
        <end position="968"/>
    </location>
</feature>
<proteinExistence type="inferred from homology"/>
<dbReference type="EMBL" id="OMOD01000111">
    <property type="protein sequence ID" value="SPF38322.1"/>
    <property type="molecule type" value="Genomic_DNA"/>
</dbReference>
<dbReference type="SMART" id="SM01419">
    <property type="entry name" value="Thiol-ester_cl"/>
    <property type="match status" value="1"/>
</dbReference>
<protein>
    <submittedName>
        <fullName evidence="5">Alpha-2-macroglobulin-like protein</fullName>
    </submittedName>
</protein>
<accession>A0A2U3KF67</accession>
<feature type="region of interest" description="Disordered" evidence="2">
    <location>
        <begin position="455"/>
        <end position="481"/>
    </location>
</feature>
<reference evidence="6" key="1">
    <citation type="submission" date="2018-02" db="EMBL/GenBank/DDBJ databases">
        <authorList>
            <person name="Hausmann B."/>
        </authorList>
    </citation>
    <scope>NUCLEOTIDE SEQUENCE [LARGE SCALE GENOMIC DNA]</scope>
    <source>
        <strain evidence="6">Peat soil MAG SbA1</strain>
    </source>
</reference>
<dbReference type="Proteomes" id="UP000238701">
    <property type="component" value="Unassembled WGS sequence"/>
</dbReference>
<dbReference type="PANTHER" id="PTHR40094:SF1">
    <property type="entry name" value="UBIQUITIN DOMAIN-CONTAINING PROTEIN"/>
    <property type="match status" value="1"/>
</dbReference>
<dbReference type="SMART" id="SM01359">
    <property type="entry name" value="A2M_N_2"/>
    <property type="match status" value="1"/>
</dbReference>
<dbReference type="OrthoDB" id="9767116at2"/>
<evidence type="ECO:0000259" key="4">
    <source>
        <dbReference type="SMART" id="SM01360"/>
    </source>
</evidence>
<dbReference type="Gene3D" id="2.60.40.10">
    <property type="entry name" value="Immunoglobulins"/>
    <property type="match status" value="1"/>
</dbReference>
<sequence>MRARTIAVVALILLSIPALAREKKIYFSVTTSKTFRPNEKPKIQLYAHDVDVLEFRVYRVQDPLAFFQKLDDVHRFGPQWSPPERVEERTWLERFHDWKMSWWRAIRDFFRGQFSTDARAEIRERHSGGAQRTAISGVTGFAAVPILNSQQLVARWRENLPTAYVSESSDLPMDSLAAGTYVIEATDGTYRAYTVLLVSDMALITKTSRGHLLAYTADRDKGQPVPGSQVTTWRQKKQAAQFKTDGQGLGEARIAAAAGKEEAEATEEQTYSAYGSEWVLAQHGDDVALVAPYSLNVSSDPSRDWSGYVYTDRPVYRPGDTVHFKVILRKQDGDRLLLPSEREVEVKIDDPARNTILQKSYPLSPFGSLNGSLNLPANAALGYCAISLSKGYISGGFQVEEYKKPDYFVKVTPEVPRVLQGTSIKATIEARYYFGEPVAGAKVKYVVHTQRSYYFGEEEEEEEEAEGPTTGGGGDEGTPGDSRYFFGEQILEEEGKLDANGRLVVTIPTRVEEKYKIDTEYRVEARVTDAAGREIAGHNGFLATYGPFHMDVTPQSYVYRQSDNGQFTVRALDYDKHPVATAVHIELVSYRYRGEDRVLQSADAQTSADGLARVQLALPESGFFAVRATASTSVGRDVTGSTWVWVAGKEEQTWAEGESRTLQLIADKASYKVGDVAHVLINGAIANSTILLTTEGTGILTKKLVHAAEANITVDVPITVDSQPNVFVSAVFVWDNEAYEGSKSLNVPAVERRLNIEITPVKQQFQPGEAASYNITAKDWTGKPVEAELSVGVVDDAVYAVEPDTSGDIVRAFYGQRESMVRTETSLEFYFHGEAGKREMELARLAPPPPPSPHQHDLAQVKATEFVQPKIRKAFPDTAFWQADVKTDAQGQATAKLSFPDSLTTWRTTVRAITEDTRGGWAVNRVLVRKNLMVRLAVPRFFRAGDQVTVSAIVHNYLESEKTARVSLEVAGLEIVDGATRDVTVPLRGEAKVDWRVRTAAGSTSAKLLTKALTNEESDAMELTLPVIPFGVKQTINASGAISEDSAERSAEIDFPATADAASRTIDVEISPSITGTIFGSLEYLTSFPYGCTEQTMSSFLPNVVVASALRDLKIKSAIDPAKLKAQVDAGLERLYDFQHEDGGWGWWKEDDSMVFMTAYVVAGLSQAQHAGYEVHQTAIDKGRNYLHQSLRDHPNMIADLRAYVVYALTLTGEQDSKSLDLVWKSREKLSPEGLAFAGLSMQLANDSRLSSAVEMLRGMAKTEGDGSYWESKSDNLMELEIDDSAEATAYAVKLISAVAPGDPLLPKAVLWLVRHRGEGYYWYSTKQTAMVIYGVIDYVKASKELEPSFTADVLVNGKSVLWRKFTAQDVTAVVPVSLRLDKPADIAVANKVEIRKSGGGRLYWSARGEYYSTDKKLYRSGSFELNVARDYYKLTSVNNGEKITYNLSALNGAVSGGDIVAVRVTVSGGKWKYLLVEDPIPAGTEFIERDDLYEVNDKPSWWRNWYSRREFHDNRATIFQTYFDQQREYFYLLKVVNPGVFQISPASVQPMYQPDVLSTTDPSSLEVK</sequence>
<dbReference type="InterPro" id="IPR011625">
    <property type="entry name" value="A2M_N_BRD"/>
</dbReference>
<dbReference type="InterPro" id="IPR047565">
    <property type="entry name" value="Alpha-macroglob_thiol-ester_cl"/>
</dbReference>
<dbReference type="GO" id="GO:0004866">
    <property type="term" value="F:endopeptidase inhibitor activity"/>
    <property type="evidence" value="ECO:0007669"/>
    <property type="project" value="InterPro"/>
</dbReference>
<dbReference type="PANTHER" id="PTHR40094">
    <property type="entry name" value="ALPHA-2-MACROGLOBULIN HOMOLOG"/>
    <property type="match status" value="1"/>
</dbReference>
<feature type="compositionally biased region" description="Acidic residues" evidence="2">
    <location>
        <begin position="456"/>
        <end position="466"/>
    </location>
</feature>
<dbReference type="Pfam" id="PF17973">
    <property type="entry name" value="bMG10"/>
    <property type="match status" value="1"/>
</dbReference>
<evidence type="ECO:0000259" key="3">
    <source>
        <dbReference type="SMART" id="SM01359"/>
    </source>
</evidence>
<dbReference type="CDD" id="cd02891">
    <property type="entry name" value="A2M_like"/>
    <property type="match status" value="1"/>
</dbReference>
<dbReference type="InterPro" id="IPR041246">
    <property type="entry name" value="Bact_MG10"/>
</dbReference>
<comment type="similarity">
    <text evidence="1">Belongs to the protease inhibitor I39 (alpha-2-macroglobulin) family. Bacterial alpha-2-macroglobulin subfamily.</text>
</comment>
<dbReference type="Pfam" id="PF01835">
    <property type="entry name" value="MG2"/>
    <property type="match status" value="1"/>
</dbReference>
<gene>
    <name evidence="5" type="ORF">SBA1_20022</name>
</gene>
<dbReference type="Pfam" id="PF07703">
    <property type="entry name" value="A2M_BRD"/>
    <property type="match status" value="1"/>
</dbReference>
<dbReference type="Pfam" id="PF00207">
    <property type="entry name" value="A2M"/>
    <property type="match status" value="1"/>
</dbReference>
<organism evidence="5 6">
    <name type="scientific">Candidatus Sulfotelmatobacter kueseliae</name>
    <dbReference type="NCBI Taxonomy" id="2042962"/>
    <lineage>
        <taxon>Bacteria</taxon>
        <taxon>Pseudomonadati</taxon>
        <taxon>Acidobacteriota</taxon>
        <taxon>Terriglobia</taxon>
        <taxon>Terriglobales</taxon>
        <taxon>Candidatus Korobacteraceae</taxon>
        <taxon>Candidatus Sulfotelmatobacter</taxon>
    </lineage>
</organism>
<evidence type="ECO:0000313" key="5">
    <source>
        <dbReference type="EMBL" id="SPF38322.1"/>
    </source>
</evidence>
<dbReference type="InterPro" id="IPR008930">
    <property type="entry name" value="Terpenoid_cyclase/PrenylTrfase"/>
</dbReference>
<dbReference type="InterPro" id="IPR002890">
    <property type="entry name" value="MG2"/>
</dbReference>
<dbReference type="InterPro" id="IPR051802">
    <property type="entry name" value="YfhM-like"/>
</dbReference>
<dbReference type="Gene3D" id="2.20.130.20">
    <property type="match status" value="1"/>
</dbReference>
<evidence type="ECO:0000256" key="2">
    <source>
        <dbReference type="SAM" id="MobiDB-lite"/>
    </source>
</evidence>
<evidence type="ECO:0000313" key="6">
    <source>
        <dbReference type="Proteomes" id="UP000238701"/>
    </source>
</evidence>
<dbReference type="InterPro" id="IPR011626">
    <property type="entry name" value="Alpha-macroglobulin_TED"/>
</dbReference>
<dbReference type="InterPro" id="IPR001599">
    <property type="entry name" value="Macroglobln_a2"/>
</dbReference>
<dbReference type="Gene3D" id="1.50.10.20">
    <property type="match status" value="1"/>
</dbReference>